<sequence>MTQPNGSRECINSLNIKAPQIRRRCPWLLILRGEANEWWQWLRRTHTEAGTAVTWEVFSEELWSRFEPTDSEDFDESLSKIHQTGDLRDYQREFERLGNRVRGWTQKALVGTFMGGLNSEISEGIRMFKPKTLKDAISLARMKDEQLLRQKAIRPSFQMSSSSLTKIKPSTPVWAKEVVVPPQPALNDDSWWASPCSHNQLDHKWVEGHSYNKKGMIGLVEHYWHSYYLMWYWSKLFNGVAGGGTEQAAGGK</sequence>
<evidence type="ECO:0000259" key="1">
    <source>
        <dbReference type="Pfam" id="PF03732"/>
    </source>
</evidence>
<dbReference type="AlphaFoldDB" id="A0A6A6N547"/>
<feature type="domain" description="Retrotransposon gag" evidence="1">
    <location>
        <begin position="31"/>
        <end position="118"/>
    </location>
</feature>
<accession>A0A6A6N547</accession>
<proteinExistence type="predicted"/>
<evidence type="ECO:0000313" key="2">
    <source>
        <dbReference type="EMBL" id="KAF2320547.1"/>
    </source>
</evidence>
<gene>
    <name evidence="2" type="ORF">GH714_028188</name>
</gene>
<evidence type="ECO:0000313" key="3">
    <source>
        <dbReference type="Proteomes" id="UP000467840"/>
    </source>
</evidence>
<dbReference type="Proteomes" id="UP000467840">
    <property type="component" value="Chromosome 10"/>
</dbReference>
<organism evidence="2 3">
    <name type="scientific">Hevea brasiliensis</name>
    <name type="common">Para rubber tree</name>
    <name type="synonym">Siphonia brasiliensis</name>
    <dbReference type="NCBI Taxonomy" id="3981"/>
    <lineage>
        <taxon>Eukaryota</taxon>
        <taxon>Viridiplantae</taxon>
        <taxon>Streptophyta</taxon>
        <taxon>Embryophyta</taxon>
        <taxon>Tracheophyta</taxon>
        <taxon>Spermatophyta</taxon>
        <taxon>Magnoliopsida</taxon>
        <taxon>eudicotyledons</taxon>
        <taxon>Gunneridae</taxon>
        <taxon>Pentapetalae</taxon>
        <taxon>rosids</taxon>
        <taxon>fabids</taxon>
        <taxon>Malpighiales</taxon>
        <taxon>Euphorbiaceae</taxon>
        <taxon>Crotonoideae</taxon>
        <taxon>Micrandreae</taxon>
        <taxon>Hevea</taxon>
    </lineage>
</organism>
<keyword evidence="3" id="KW-1185">Reference proteome</keyword>
<protein>
    <recommendedName>
        <fullName evidence="1">Retrotransposon gag domain-containing protein</fullName>
    </recommendedName>
</protein>
<name>A0A6A6N547_HEVBR</name>
<dbReference type="EMBL" id="JAAGAX010000003">
    <property type="protein sequence ID" value="KAF2320547.1"/>
    <property type="molecule type" value="Genomic_DNA"/>
</dbReference>
<reference evidence="2 3" key="1">
    <citation type="journal article" date="2020" name="Mol. Plant">
        <title>The Chromosome-Based Rubber Tree Genome Provides New Insights into Spurge Genome Evolution and Rubber Biosynthesis.</title>
        <authorList>
            <person name="Liu J."/>
            <person name="Shi C."/>
            <person name="Shi C.C."/>
            <person name="Li W."/>
            <person name="Zhang Q.J."/>
            <person name="Zhang Y."/>
            <person name="Li K."/>
            <person name="Lu H.F."/>
            <person name="Shi C."/>
            <person name="Zhu S.T."/>
            <person name="Xiao Z.Y."/>
            <person name="Nan H."/>
            <person name="Yue Y."/>
            <person name="Zhu X.G."/>
            <person name="Wu Y."/>
            <person name="Hong X.N."/>
            <person name="Fan G.Y."/>
            <person name="Tong Y."/>
            <person name="Zhang D."/>
            <person name="Mao C.L."/>
            <person name="Liu Y.L."/>
            <person name="Hao S.J."/>
            <person name="Liu W.Q."/>
            <person name="Lv M.Q."/>
            <person name="Zhang H.B."/>
            <person name="Liu Y."/>
            <person name="Hu-Tang G.R."/>
            <person name="Wang J.P."/>
            <person name="Wang J.H."/>
            <person name="Sun Y.H."/>
            <person name="Ni S.B."/>
            <person name="Chen W.B."/>
            <person name="Zhang X.C."/>
            <person name="Jiao Y.N."/>
            <person name="Eichler E.E."/>
            <person name="Li G.H."/>
            <person name="Liu X."/>
            <person name="Gao L.Z."/>
        </authorList>
    </citation>
    <scope>NUCLEOTIDE SEQUENCE [LARGE SCALE GENOMIC DNA]</scope>
    <source>
        <strain evidence="3">cv. GT1</strain>
        <tissue evidence="2">Leaf</tissue>
    </source>
</reference>
<dbReference type="Pfam" id="PF03732">
    <property type="entry name" value="Retrotrans_gag"/>
    <property type="match status" value="1"/>
</dbReference>
<dbReference type="InterPro" id="IPR005162">
    <property type="entry name" value="Retrotrans_gag_dom"/>
</dbReference>
<comment type="caution">
    <text evidence="2">The sequence shown here is derived from an EMBL/GenBank/DDBJ whole genome shotgun (WGS) entry which is preliminary data.</text>
</comment>